<evidence type="ECO:0000256" key="9">
    <source>
        <dbReference type="ARBA" id="ARBA00023328"/>
    </source>
</evidence>
<evidence type="ECO:0000256" key="10">
    <source>
        <dbReference type="SAM" id="MobiDB-lite"/>
    </source>
</evidence>
<dbReference type="EMBL" id="KZ824279">
    <property type="protein sequence ID" value="RAL13512.1"/>
    <property type="molecule type" value="Genomic_DNA"/>
</dbReference>
<dbReference type="AlphaFoldDB" id="A0A395HZZ3"/>
<comment type="similarity">
    <text evidence="3">Belongs to the borealin family.</text>
</comment>
<evidence type="ECO:0000256" key="1">
    <source>
        <dbReference type="ARBA" id="ARBA00004123"/>
    </source>
</evidence>
<feature type="compositionally biased region" description="Low complexity" evidence="10">
    <location>
        <begin position="261"/>
        <end position="286"/>
    </location>
</feature>
<feature type="compositionally biased region" description="Low complexity" evidence="10">
    <location>
        <begin position="301"/>
        <end position="384"/>
    </location>
</feature>
<evidence type="ECO:0000256" key="5">
    <source>
        <dbReference type="ARBA" id="ARBA00022618"/>
    </source>
</evidence>
<evidence type="ECO:0000256" key="3">
    <source>
        <dbReference type="ARBA" id="ARBA00009914"/>
    </source>
</evidence>
<keyword evidence="9" id="KW-0137">Centromere</keyword>
<dbReference type="VEuPathDB" id="FungiDB:BO97DRAFT_388725"/>
<feature type="compositionally biased region" description="Basic and acidic residues" evidence="10">
    <location>
        <begin position="143"/>
        <end position="154"/>
    </location>
</feature>
<dbReference type="RefSeq" id="XP_025552666.1">
    <property type="nucleotide sequence ID" value="XM_025693670.1"/>
</dbReference>
<keyword evidence="13" id="KW-1185">Reference proteome</keyword>
<dbReference type="Proteomes" id="UP000248961">
    <property type="component" value="Unassembled WGS sequence"/>
</dbReference>
<accession>A0A395HZZ3</accession>
<evidence type="ECO:0000259" key="11">
    <source>
        <dbReference type="Pfam" id="PF10444"/>
    </source>
</evidence>
<comment type="subcellular location">
    <subcellularLocation>
        <location evidence="2">Chromosome</location>
        <location evidence="2">Centromere</location>
    </subcellularLocation>
    <subcellularLocation>
        <location evidence="1">Nucleus</location>
    </subcellularLocation>
</comment>
<evidence type="ECO:0000256" key="7">
    <source>
        <dbReference type="ARBA" id="ARBA00023242"/>
    </source>
</evidence>
<organism evidence="12 13">
    <name type="scientific">Aspergillus homomorphus (strain CBS 101889)</name>
    <dbReference type="NCBI Taxonomy" id="1450537"/>
    <lineage>
        <taxon>Eukaryota</taxon>
        <taxon>Fungi</taxon>
        <taxon>Dikarya</taxon>
        <taxon>Ascomycota</taxon>
        <taxon>Pezizomycotina</taxon>
        <taxon>Eurotiomycetes</taxon>
        <taxon>Eurotiomycetidae</taxon>
        <taxon>Eurotiales</taxon>
        <taxon>Aspergillaceae</taxon>
        <taxon>Aspergillus</taxon>
        <taxon>Aspergillus subgen. Circumdati</taxon>
    </lineage>
</organism>
<feature type="compositionally biased region" description="Basic and acidic residues" evidence="10">
    <location>
        <begin position="9"/>
        <end position="19"/>
    </location>
</feature>
<dbReference type="GO" id="GO:0000775">
    <property type="term" value="C:chromosome, centromeric region"/>
    <property type="evidence" value="ECO:0007669"/>
    <property type="project" value="UniProtKB-SubCell"/>
</dbReference>
<evidence type="ECO:0000256" key="8">
    <source>
        <dbReference type="ARBA" id="ARBA00023306"/>
    </source>
</evidence>
<dbReference type="Pfam" id="PF10444">
    <property type="entry name" value="Nbl1_Borealin_N"/>
    <property type="match status" value="1"/>
</dbReference>
<feature type="region of interest" description="Disordered" evidence="10">
    <location>
        <begin position="1"/>
        <end position="31"/>
    </location>
</feature>
<dbReference type="GeneID" id="37197959"/>
<gene>
    <name evidence="12" type="ORF">BO97DRAFT_388725</name>
</gene>
<dbReference type="GO" id="GO:0051233">
    <property type="term" value="C:spindle midzone"/>
    <property type="evidence" value="ECO:0007669"/>
    <property type="project" value="TreeGrafter"/>
</dbReference>
<keyword evidence="8" id="KW-0131">Cell cycle</keyword>
<reference evidence="12 13" key="1">
    <citation type="submission" date="2018-02" db="EMBL/GenBank/DDBJ databases">
        <title>The genomes of Aspergillus section Nigri reveals drivers in fungal speciation.</title>
        <authorList>
            <consortium name="DOE Joint Genome Institute"/>
            <person name="Vesth T.C."/>
            <person name="Nybo J."/>
            <person name="Theobald S."/>
            <person name="Brandl J."/>
            <person name="Frisvad J.C."/>
            <person name="Nielsen K.F."/>
            <person name="Lyhne E.K."/>
            <person name="Kogle M.E."/>
            <person name="Kuo A."/>
            <person name="Riley R."/>
            <person name="Clum A."/>
            <person name="Nolan M."/>
            <person name="Lipzen A."/>
            <person name="Salamov A."/>
            <person name="Henrissat B."/>
            <person name="Wiebenga A."/>
            <person name="De vries R.P."/>
            <person name="Grigoriev I.V."/>
            <person name="Mortensen U.H."/>
            <person name="Andersen M.R."/>
            <person name="Baker S.E."/>
        </authorList>
    </citation>
    <scope>NUCLEOTIDE SEQUENCE [LARGE SCALE GENOMIC DNA]</scope>
    <source>
        <strain evidence="12 13">CBS 101889</strain>
    </source>
</reference>
<keyword evidence="6" id="KW-0498">Mitosis</keyword>
<keyword evidence="7" id="KW-0539">Nucleus</keyword>
<dbReference type="OrthoDB" id="2392550at2759"/>
<keyword evidence="4" id="KW-0158">Chromosome</keyword>
<feature type="region of interest" description="Disordered" evidence="10">
    <location>
        <begin position="126"/>
        <end position="391"/>
    </location>
</feature>
<name>A0A395HZZ3_ASPHC</name>
<evidence type="ECO:0000313" key="12">
    <source>
        <dbReference type="EMBL" id="RAL13512.1"/>
    </source>
</evidence>
<evidence type="ECO:0000256" key="6">
    <source>
        <dbReference type="ARBA" id="ARBA00022776"/>
    </source>
</evidence>
<protein>
    <recommendedName>
        <fullName evidence="11">Borealin N-terminal domain-containing protein</fullName>
    </recommendedName>
</protein>
<dbReference type="InterPro" id="IPR018851">
    <property type="entry name" value="Borealin_N"/>
</dbReference>
<dbReference type="GO" id="GO:0032133">
    <property type="term" value="C:chromosome passenger complex"/>
    <property type="evidence" value="ECO:0007669"/>
    <property type="project" value="TreeGrafter"/>
</dbReference>
<dbReference type="GO" id="GO:0005634">
    <property type="term" value="C:nucleus"/>
    <property type="evidence" value="ECO:0007669"/>
    <property type="project" value="UniProtKB-SubCell"/>
</dbReference>
<dbReference type="GO" id="GO:0000070">
    <property type="term" value="P:mitotic sister chromatid segregation"/>
    <property type="evidence" value="ECO:0007669"/>
    <property type="project" value="TreeGrafter"/>
</dbReference>
<feature type="compositionally biased region" description="Polar residues" evidence="10">
    <location>
        <begin position="198"/>
        <end position="208"/>
    </location>
</feature>
<dbReference type="PANTHER" id="PTHR16040:SF7">
    <property type="entry name" value="AUSTRALIN, ISOFORM A-RELATED"/>
    <property type="match status" value="1"/>
</dbReference>
<sequence>MASLTSKRKSPEDASHNEEAITPTNSPPRKKLRITRNQKQALIDNLQLEITERARKLRAQYALQANDLRARIERRINRIPIALRKANMGELLEKHMRAHQEHTSPRKLLGPAKASRNFATISVSPKVHKATAASPSARRMRKQSHEGIYSDKENAPAGGESLDVLKNPKRRAKPGATAGTSRVVSQEMRGADFRILSPKTSNSRTYPQSPLRASPEKSTNAAYLSRPMSPLKPSSPLKGTSASMPGLRSARGTAPSSSVTRPSSQAATRRPASRAATTTASKTLRSPLPRPATRQVERRGSVSSSASSGTTVAKPTRTTTGGTKKSTTTGSSATTSTARKTTVARNQASAAVAAKRNAAAATTTTTKRAPTPAGGEAAAPTAGRRILRKRA</sequence>
<dbReference type="InterPro" id="IPR018867">
    <property type="entry name" value="Cell_div_borealin"/>
</dbReference>
<dbReference type="GO" id="GO:0051301">
    <property type="term" value="P:cell division"/>
    <property type="evidence" value="ECO:0007669"/>
    <property type="project" value="UniProtKB-KW"/>
</dbReference>
<proteinExistence type="inferred from homology"/>
<evidence type="ECO:0000256" key="4">
    <source>
        <dbReference type="ARBA" id="ARBA00022454"/>
    </source>
</evidence>
<dbReference type="PANTHER" id="PTHR16040">
    <property type="entry name" value="AUSTRALIN, ISOFORM A-RELATED"/>
    <property type="match status" value="1"/>
</dbReference>
<feature type="compositionally biased region" description="Low complexity" evidence="10">
    <location>
        <begin position="224"/>
        <end position="237"/>
    </location>
</feature>
<evidence type="ECO:0000313" key="13">
    <source>
        <dbReference type="Proteomes" id="UP000248961"/>
    </source>
</evidence>
<evidence type="ECO:0000256" key="2">
    <source>
        <dbReference type="ARBA" id="ARBA00004584"/>
    </source>
</evidence>
<feature type="domain" description="Borealin N-terminal" evidence="11">
    <location>
        <begin position="38"/>
        <end position="94"/>
    </location>
</feature>
<dbReference type="STRING" id="1450537.A0A395HZZ3"/>
<keyword evidence="5" id="KW-0132">Cell division</keyword>